<dbReference type="AlphaFoldDB" id="A0A392VV00"/>
<evidence type="ECO:0000313" key="2">
    <source>
        <dbReference type="Proteomes" id="UP000265520"/>
    </source>
</evidence>
<proteinExistence type="predicted"/>
<feature type="non-terminal residue" evidence="1">
    <location>
        <position position="22"/>
    </location>
</feature>
<keyword evidence="2" id="KW-1185">Reference proteome</keyword>
<organism evidence="1 2">
    <name type="scientific">Trifolium medium</name>
    <dbReference type="NCBI Taxonomy" id="97028"/>
    <lineage>
        <taxon>Eukaryota</taxon>
        <taxon>Viridiplantae</taxon>
        <taxon>Streptophyta</taxon>
        <taxon>Embryophyta</taxon>
        <taxon>Tracheophyta</taxon>
        <taxon>Spermatophyta</taxon>
        <taxon>Magnoliopsida</taxon>
        <taxon>eudicotyledons</taxon>
        <taxon>Gunneridae</taxon>
        <taxon>Pentapetalae</taxon>
        <taxon>rosids</taxon>
        <taxon>fabids</taxon>
        <taxon>Fabales</taxon>
        <taxon>Fabaceae</taxon>
        <taxon>Papilionoideae</taxon>
        <taxon>50 kb inversion clade</taxon>
        <taxon>NPAAA clade</taxon>
        <taxon>Hologalegina</taxon>
        <taxon>IRL clade</taxon>
        <taxon>Trifolieae</taxon>
        <taxon>Trifolium</taxon>
    </lineage>
</organism>
<name>A0A392VV00_9FABA</name>
<protein>
    <submittedName>
        <fullName evidence="1">Uncharacterized protein</fullName>
    </submittedName>
</protein>
<comment type="caution">
    <text evidence="1">The sequence shown here is derived from an EMBL/GenBank/DDBJ whole genome shotgun (WGS) entry which is preliminary data.</text>
</comment>
<dbReference type="EMBL" id="LXQA011294501">
    <property type="protein sequence ID" value="MCI92224.1"/>
    <property type="molecule type" value="Genomic_DNA"/>
</dbReference>
<accession>A0A392VV00</accession>
<evidence type="ECO:0000313" key="1">
    <source>
        <dbReference type="EMBL" id="MCI92224.1"/>
    </source>
</evidence>
<sequence length="22" mass="2311">MSALLPINLATADDKNPVVKAE</sequence>
<reference evidence="1 2" key="1">
    <citation type="journal article" date="2018" name="Front. Plant Sci.">
        <title>Red Clover (Trifolium pratense) and Zigzag Clover (T. medium) - A Picture of Genomic Similarities and Differences.</title>
        <authorList>
            <person name="Dluhosova J."/>
            <person name="Istvanek J."/>
            <person name="Nedelnik J."/>
            <person name="Repkova J."/>
        </authorList>
    </citation>
    <scope>NUCLEOTIDE SEQUENCE [LARGE SCALE GENOMIC DNA]</scope>
    <source>
        <strain evidence="2">cv. 10/8</strain>
        <tissue evidence="1">Leaf</tissue>
    </source>
</reference>
<dbReference type="Proteomes" id="UP000265520">
    <property type="component" value="Unassembled WGS sequence"/>
</dbReference>